<evidence type="ECO:0000313" key="2">
    <source>
        <dbReference type="EMBL" id="KAK4003673.1"/>
    </source>
</evidence>
<proteinExistence type="predicted"/>
<organism evidence="2 3">
    <name type="scientific">Daphnia magna</name>
    <dbReference type="NCBI Taxonomy" id="35525"/>
    <lineage>
        <taxon>Eukaryota</taxon>
        <taxon>Metazoa</taxon>
        <taxon>Ecdysozoa</taxon>
        <taxon>Arthropoda</taxon>
        <taxon>Crustacea</taxon>
        <taxon>Branchiopoda</taxon>
        <taxon>Diplostraca</taxon>
        <taxon>Cladocera</taxon>
        <taxon>Anomopoda</taxon>
        <taxon>Daphniidae</taxon>
        <taxon>Daphnia</taxon>
    </lineage>
</organism>
<evidence type="ECO:0000313" key="3">
    <source>
        <dbReference type="Proteomes" id="UP001234178"/>
    </source>
</evidence>
<evidence type="ECO:0000256" key="1">
    <source>
        <dbReference type="SAM" id="MobiDB-lite"/>
    </source>
</evidence>
<keyword evidence="3" id="KW-1185">Reference proteome</keyword>
<dbReference type="EMBL" id="JAOYFB010000001">
    <property type="protein sequence ID" value="KAK4003673.1"/>
    <property type="molecule type" value="Genomic_DNA"/>
</dbReference>
<feature type="region of interest" description="Disordered" evidence="1">
    <location>
        <begin position="31"/>
        <end position="73"/>
    </location>
</feature>
<dbReference type="Proteomes" id="UP001234178">
    <property type="component" value="Unassembled WGS sequence"/>
</dbReference>
<comment type="caution">
    <text evidence="2">The sequence shown here is derived from an EMBL/GenBank/DDBJ whole genome shotgun (WGS) entry which is preliminary data.</text>
</comment>
<reference evidence="2 3" key="1">
    <citation type="journal article" date="2023" name="Nucleic Acids Res.">
        <title>The hologenome of Daphnia magna reveals possible DNA methylation and microbiome-mediated evolution of the host genome.</title>
        <authorList>
            <person name="Chaturvedi A."/>
            <person name="Li X."/>
            <person name="Dhandapani V."/>
            <person name="Marshall H."/>
            <person name="Kissane S."/>
            <person name="Cuenca-Cambronero M."/>
            <person name="Asole G."/>
            <person name="Calvet F."/>
            <person name="Ruiz-Romero M."/>
            <person name="Marangio P."/>
            <person name="Guigo R."/>
            <person name="Rago D."/>
            <person name="Mirbahai L."/>
            <person name="Eastwood N."/>
            <person name="Colbourne J.K."/>
            <person name="Zhou J."/>
            <person name="Mallon E."/>
            <person name="Orsini L."/>
        </authorList>
    </citation>
    <scope>NUCLEOTIDE SEQUENCE [LARGE SCALE GENOMIC DNA]</scope>
    <source>
        <strain evidence="2">LRV0_1</strain>
    </source>
</reference>
<name>A0ABQ9YST1_9CRUS</name>
<protein>
    <submittedName>
        <fullName evidence="2">Uncharacterized protein</fullName>
    </submittedName>
</protein>
<gene>
    <name evidence="2" type="ORF">OUZ56_005429</name>
</gene>
<feature type="compositionally biased region" description="Basic and acidic residues" evidence="1">
    <location>
        <begin position="31"/>
        <end position="49"/>
    </location>
</feature>
<accession>A0ABQ9YST1</accession>
<sequence>MVVGPSGFTCAHNSNTKTRFKQLHATFIEELNQKEGDKHNNRNDKELDVRGSQLEARAPSYTFGPTGPRGSTQLSSLAWETGELTGFPLPLDPGTIRAHYLVPQTGQ</sequence>